<evidence type="ECO:0000256" key="2">
    <source>
        <dbReference type="ARBA" id="ARBA00012438"/>
    </source>
</evidence>
<dbReference type="Gene3D" id="3.30.565.10">
    <property type="entry name" value="Histidine kinase-like ATPase, C-terminal domain"/>
    <property type="match status" value="1"/>
</dbReference>
<dbReference type="Pfam" id="PF01627">
    <property type="entry name" value="Hpt"/>
    <property type="match status" value="1"/>
</dbReference>
<sequence length="634" mass="70052">MTIDDDGFLEELRQEFLAEACSLLEQWEEYFLKLEETDDKAEQVTNIFRVAHCLKGTSSAVGYSEMAAFAHIVEDLLQILKKDPSCLTPEIVTTLLKCGDAFKVKVAFLMGKEKTDWDVTVLAFDINNYLISFGHAGHDTHAAPAEDQNLMPAGPSEETKAESIESDDDWKQVMADVNQKFGVQLTEEHMHLSEDEIAKVIADQQSEKAQKPAAPVIQLEQVREHKEEEKKAAAASASAPKDAASSKAANATVKVDAHKIDKIMNLVGELVINKSQLANRVEQYRDDHVLEATYSLLEKTIRELQDETLGMRMISMKNLFLKCQRAVRDVSIKLNKNIEFVQSGEDVEIDRSMVELLTDPLLHMLRNSVDHGIESQGTILLKAEHVGSKIILSIKDNGRGINAEKVFGKAMQNGLISPSVKMSDLTENEIFQFIMMPGFSTAEKITDVSGRGVGLDVVKTTVEKMNGKVDISSQLGKGTCFKLILPLTTSIQEGIHVKSNNSSYIFPTEKVLEILSGDKVSFITDPNGLNMFKYRETVIPYATLDATLGLSPDFKISKMILIMDVDGKNFGIGIDEFVAQVHVVLKPINEIVRTSTGISASCILSHGGIGFVIDTDEVCKSVLKNNKEQNRLAA</sequence>
<keyword evidence="5 12" id="KW-0597">Phosphoprotein</keyword>
<keyword evidence="18" id="KW-1185">Reference proteome</keyword>
<keyword evidence="8" id="KW-0418">Kinase</keyword>
<dbReference type="SMART" id="SM01231">
    <property type="entry name" value="H-kinase_dim"/>
    <property type="match status" value="1"/>
</dbReference>
<feature type="region of interest" description="Disordered" evidence="13">
    <location>
        <begin position="141"/>
        <end position="161"/>
    </location>
</feature>
<dbReference type="InterPro" id="IPR008207">
    <property type="entry name" value="Sig_transdc_His_kin_Hpt_dom"/>
</dbReference>
<dbReference type="EMBL" id="CP139487">
    <property type="protein sequence ID" value="WPU65082.1"/>
    <property type="molecule type" value="Genomic_DNA"/>
</dbReference>
<dbReference type="InterPro" id="IPR003594">
    <property type="entry name" value="HATPase_dom"/>
</dbReference>
<feature type="region of interest" description="Disordered" evidence="13">
    <location>
        <begin position="224"/>
        <end position="244"/>
    </location>
</feature>
<dbReference type="PROSITE" id="PS50109">
    <property type="entry name" value="HIS_KIN"/>
    <property type="match status" value="1"/>
</dbReference>
<evidence type="ECO:0000256" key="5">
    <source>
        <dbReference type="ARBA" id="ARBA00022553"/>
    </source>
</evidence>
<keyword evidence="7" id="KW-0547">Nucleotide-binding</keyword>
<dbReference type="Pfam" id="PF01584">
    <property type="entry name" value="CheW"/>
    <property type="match status" value="1"/>
</dbReference>
<dbReference type="KEGG" id="psti:SOO65_20505"/>
<dbReference type="SMART" id="SM00073">
    <property type="entry name" value="HPT"/>
    <property type="match status" value="1"/>
</dbReference>
<dbReference type="Gene3D" id="1.20.120.160">
    <property type="entry name" value="HPT domain"/>
    <property type="match status" value="1"/>
</dbReference>
<dbReference type="SUPFAM" id="SSF47226">
    <property type="entry name" value="Histidine-containing phosphotransfer domain, HPT domain"/>
    <property type="match status" value="1"/>
</dbReference>
<keyword evidence="10" id="KW-0902">Two-component regulatory system</keyword>
<protein>
    <recommendedName>
        <fullName evidence="3">Chemotaxis protein CheA</fullName>
        <ecNumber evidence="2">2.7.13.3</ecNumber>
    </recommendedName>
</protein>
<keyword evidence="4" id="KW-0145">Chemotaxis</keyword>
<evidence type="ECO:0000256" key="1">
    <source>
        <dbReference type="ARBA" id="ARBA00000085"/>
    </source>
</evidence>
<evidence type="ECO:0000256" key="9">
    <source>
        <dbReference type="ARBA" id="ARBA00022840"/>
    </source>
</evidence>
<evidence type="ECO:0000259" key="14">
    <source>
        <dbReference type="PROSITE" id="PS50109"/>
    </source>
</evidence>
<accession>A0AAX4HPP1</accession>
<dbReference type="PANTHER" id="PTHR43395">
    <property type="entry name" value="SENSOR HISTIDINE KINASE CHEA"/>
    <property type="match status" value="1"/>
</dbReference>
<organism evidence="17 18">
    <name type="scientific">Peredibacter starrii</name>
    <dbReference type="NCBI Taxonomy" id="28202"/>
    <lineage>
        <taxon>Bacteria</taxon>
        <taxon>Pseudomonadati</taxon>
        <taxon>Bdellovibrionota</taxon>
        <taxon>Bacteriovoracia</taxon>
        <taxon>Bacteriovoracales</taxon>
        <taxon>Bacteriovoracaceae</taxon>
        <taxon>Peredibacter</taxon>
    </lineage>
</organism>
<dbReference type="InterPro" id="IPR036641">
    <property type="entry name" value="HPT_dom_sf"/>
</dbReference>
<gene>
    <name evidence="17" type="ORF">SOO65_20505</name>
</gene>
<dbReference type="GO" id="GO:0005737">
    <property type="term" value="C:cytoplasm"/>
    <property type="evidence" value="ECO:0007669"/>
    <property type="project" value="InterPro"/>
</dbReference>
<dbReference type="Pfam" id="PF02518">
    <property type="entry name" value="HATPase_c"/>
    <property type="match status" value="1"/>
</dbReference>
<dbReference type="AlphaFoldDB" id="A0AAX4HPP1"/>
<dbReference type="PROSITE" id="PS50851">
    <property type="entry name" value="CHEW"/>
    <property type="match status" value="1"/>
</dbReference>
<dbReference type="SUPFAM" id="SSF50341">
    <property type="entry name" value="CheW-like"/>
    <property type="match status" value="1"/>
</dbReference>
<feature type="domain" description="CheW-like" evidence="15">
    <location>
        <begin position="491"/>
        <end position="624"/>
    </location>
</feature>
<comment type="catalytic activity">
    <reaction evidence="1">
        <text>ATP + protein L-histidine = ADP + protein N-phospho-L-histidine.</text>
        <dbReference type="EC" id="2.7.13.3"/>
    </reaction>
</comment>
<proteinExistence type="predicted"/>
<evidence type="ECO:0000256" key="10">
    <source>
        <dbReference type="ARBA" id="ARBA00023012"/>
    </source>
</evidence>
<evidence type="ECO:0000256" key="13">
    <source>
        <dbReference type="SAM" id="MobiDB-lite"/>
    </source>
</evidence>
<evidence type="ECO:0000256" key="7">
    <source>
        <dbReference type="ARBA" id="ARBA00022741"/>
    </source>
</evidence>
<evidence type="ECO:0000256" key="3">
    <source>
        <dbReference type="ARBA" id="ARBA00021495"/>
    </source>
</evidence>
<dbReference type="InterPro" id="IPR051315">
    <property type="entry name" value="Bact_Chemotaxis_CheA"/>
</dbReference>
<evidence type="ECO:0000256" key="6">
    <source>
        <dbReference type="ARBA" id="ARBA00022679"/>
    </source>
</evidence>
<feature type="modified residue" description="Phosphohistidine" evidence="12">
    <location>
        <position position="52"/>
    </location>
</feature>
<dbReference type="RefSeq" id="WP_321395101.1">
    <property type="nucleotide sequence ID" value="NZ_CP139487.1"/>
</dbReference>
<dbReference type="EC" id="2.7.13.3" evidence="2"/>
<dbReference type="GO" id="GO:0005524">
    <property type="term" value="F:ATP binding"/>
    <property type="evidence" value="ECO:0007669"/>
    <property type="project" value="UniProtKB-KW"/>
</dbReference>
<dbReference type="SUPFAM" id="SSF47384">
    <property type="entry name" value="Homodimeric domain of signal transducing histidine kinase"/>
    <property type="match status" value="1"/>
</dbReference>
<comment type="function">
    <text evidence="11">Involved in the transmission of sensory signals from the chemoreceptors to the flagellar motors. CheA is autophosphorylated; it can transfer its phosphate group to either CheB or CheY.</text>
</comment>
<name>A0AAX4HPP1_9BACT</name>
<evidence type="ECO:0000256" key="12">
    <source>
        <dbReference type="PROSITE-ProRule" id="PRU00110"/>
    </source>
</evidence>
<evidence type="ECO:0000313" key="17">
    <source>
        <dbReference type="EMBL" id="WPU65082.1"/>
    </source>
</evidence>
<dbReference type="InterPro" id="IPR036061">
    <property type="entry name" value="CheW-like_dom_sf"/>
</dbReference>
<evidence type="ECO:0000256" key="11">
    <source>
        <dbReference type="ARBA" id="ARBA00035100"/>
    </source>
</evidence>
<dbReference type="Proteomes" id="UP001324634">
    <property type="component" value="Chromosome"/>
</dbReference>
<evidence type="ECO:0000259" key="16">
    <source>
        <dbReference type="PROSITE" id="PS50894"/>
    </source>
</evidence>
<dbReference type="GO" id="GO:0006935">
    <property type="term" value="P:chemotaxis"/>
    <property type="evidence" value="ECO:0007669"/>
    <property type="project" value="UniProtKB-KW"/>
</dbReference>
<dbReference type="PROSITE" id="PS50894">
    <property type="entry name" value="HPT"/>
    <property type="match status" value="1"/>
</dbReference>
<keyword evidence="9" id="KW-0067">ATP-binding</keyword>
<dbReference type="PANTHER" id="PTHR43395:SF10">
    <property type="entry name" value="CHEMOTAXIS PROTEIN CHEA"/>
    <property type="match status" value="1"/>
</dbReference>
<feature type="domain" description="HPt" evidence="16">
    <location>
        <begin position="5"/>
        <end position="109"/>
    </location>
</feature>
<evidence type="ECO:0000256" key="8">
    <source>
        <dbReference type="ARBA" id="ARBA00022777"/>
    </source>
</evidence>
<dbReference type="InterPro" id="IPR002545">
    <property type="entry name" value="CheW-lke_dom"/>
</dbReference>
<dbReference type="SUPFAM" id="SSF55874">
    <property type="entry name" value="ATPase domain of HSP90 chaperone/DNA topoisomerase II/histidine kinase"/>
    <property type="match status" value="1"/>
</dbReference>
<dbReference type="InterPro" id="IPR037006">
    <property type="entry name" value="CheA-like_homodim_sf"/>
</dbReference>
<dbReference type="InterPro" id="IPR004358">
    <property type="entry name" value="Sig_transdc_His_kin-like_C"/>
</dbReference>
<dbReference type="CDD" id="cd00088">
    <property type="entry name" value="HPT"/>
    <property type="match status" value="1"/>
</dbReference>
<feature type="compositionally biased region" description="Low complexity" evidence="13">
    <location>
        <begin position="233"/>
        <end position="244"/>
    </location>
</feature>
<dbReference type="GO" id="GO:0000155">
    <property type="term" value="F:phosphorelay sensor kinase activity"/>
    <property type="evidence" value="ECO:0007669"/>
    <property type="project" value="InterPro"/>
</dbReference>
<dbReference type="SMART" id="SM00260">
    <property type="entry name" value="CheW"/>
    <property type="match status" value="1"/>
</dbReference>
<dbReference type="InterPro" id="IPR036890">
    <property type="entry name" value="HATPase_C_sf"/>
</dbReference>
<dbReference type="PRINTS" id="PR00344">
    <property type="entry name" value="BCTRLSENSOR"/>
</dbReference>
<feature type="domain" description="Histidine kinase" evidence="14">
    <location>
        <begin position="255"/>
        <end position="489"/>
    </location>
</feature>
<dbReference type="FunFam" id="3.30.565.10:FF:000016">
    <property type="entry name" value="Chemotaxis protein CheA, putative"/>
    <property type="match status" value="1"/>
</dbReference>
<dbReference type="InterPro" id="IPR005467">
    <property type="entry name" value="His_kinase_dom"/>
</dbReference>
<evidence type="ECO:0000313" key="18">
    <source>
        <dbReference type="Proteomes" id="UP001324634"/>
    </source>
</evidence>
<dbReference type="SMART" id="SM00387">
    <property type="entry name" value="HATPase_c"/>
    <property type="match status" value="1"/>
</dbReference>
<evidence type="ECO:0000259" key="15">
    <source>
        <dbReference type="PROSITE" id="PS50851"/>
    </source>
</evidence>
<dbReference type="InterPro" id="IPR004105">
    <property type="entry name" value="CheA-like_dim"/>
</dbReference>
<dbReference type="Pfam" id="PF02895">
    <property type="entry name" value="H-kinase_dim"/>
    <property type="match status" value="1"/>
</dbReference>
<dbReference type="Gene3D" id="1.10.287.560">
    <property type="entry name" value="Histidine kinase CheA-like, homodimeric domain"/>
    <property type="match status" value="1"/>
</dbReference>
<reference evidence="17 18" key="1">
    <citation type="submission" date="2023-11" db="EMBL/GenBank/DDBJ databases">
        <title>Peredibacter starrii A3.12.</title>
        <authorList>
            <person name="Mitchell R.J."/>
        </authorList>
    </citation>
    <scope>NUCLEOTIDE SEQUENCE [LARGE SCALE GENOMIC DNA]</scope>
    <source>
        <strain evidence="17 18">A3.12</strain>
    </source>
</reference>
<keyword evidence="6 17" id="KW-0808">Transferase</keyword>
<evidence type="ECO:0000256" key="4">
    <source>
        <dbReference type="ARBA" id="ARBA00022500"/>
    </source>
</evidence>
<dbReference type="InterPro" id="IPR036097">
    <property type="entry name" value="HisK_dim/P_sf"/>
</dbReference>
<dbReference type="Gene3D" id="2.30.30.40">
    <property type="entry name" value="SH3 Domains"/>
    <property type="match status" value="1"/>
</dbReference>